<proteinExistence type="inferred from homology"/>
<evidence type="ECO:0000256" key="4">
    <source>
        <dbReference type="ARBA" id="ARBA00022989"/>
    </source>
</evidence>
<dbReference type="Proteomes" id="UP000658305">
    <property type="component" value="Unassembled WGS sequence"/>
</dbReference>
<dbReference type="Pfam" id="PF10038">
    <property type="entry name" value="DUF2274"/>
    <property type="match status" value="1"/>
</dbReference>
<protein>
    <recommendedName>
        <fullName evidence="8">DUF2274 domain-containing protein</fullName>
    </recommendedName>
</protein>
<dbReference type="Pfam" id="PF03743">
    <property type="entry name" value="TrbI"/>
    <property type="match status" value="1"/>
</dbReference>
<evidence type="ECO:0000313" key="7">
    <source>
        <dbReference type="Proteomes" id="UP000658305"/>
    </source>
</evidence>
<keyword evidence="7" id="KW-1185">Reference proteome</keyword>
<evidence type="ECO:0000313" key="6">
    <source>
        <dbReference type="EMBL" id="GHC10027.1"/>
    </source>
</evidence>
<dbReference type="InterPro" id="IPR042217">
    <property type="entry name" value="T4SS_VirB10/TrbI"/>
</dbReference>
<reference evidence="7" key="1">
    <citation type="journal article" date="2019" name="Int. J. Syst. Evol. Microbiol.">
        <title>The Global Catalogue of Microorganisms (GCM) 10K type strain sequencing project: providing services to taxonomists for standard genome sequencing and annotation.</title>
        <authorList>
            <consortium name="The Broad Institute Genomics Platform"/>
            <consortium name="The Broad Institute Genome Sequencing Center for Infectious Disease"/>
            <person name="Wu L."/>
            <person name="Ma J."/>
        </authorList>
    </citation>
    <scope>NUCLEOTIDE SEQUENCE [LARGE SCALE GENOMIC DNA]</scope>
    <source>
        <strain evidence="7">KCTC 23298</strain>
    </source>
</reference>
<comment type="caution">
    <text evidence="6">The sequence shown here is derived from an EMBL/GenBank/DDBJ whole genome shotgun (WGS) entry which is preliminary data.</text>
</comment>
<keyword evidence="5" id="KW-0472">Membrane</keyword>
<keyword evidence="4" id="KW-1133">Transmembrane helix</keyword>
<evidence type="ECO:0000256" key="5">
    <source>
        <dbReference type="ARBA" id="ARBA00023136"/>
    </source>
</evidence>
<evidence type="ECO:0000256" key="2">
    <source>
        <dbReference type="ARBA" id="ARBA00010265"/>
    </source>
</evidence>
<evidence type="ECO:0000256" key="1">
    <source>
        <dbReference type="ARBA" id="ARBA00004167"/>
    </source>
</evidence>
<accession>A0ABQ3F6Y4</accession>
<name>A0ABQ3F6Y4_9RHOB</name>
<keyword evidence="3" id="KW-0812">Transmembrane</keyword>
<comment type="subcellular location">
    <subcellularLocation>
        <location evidence="1">Membrane</location>
        <topology evidence="1">Single-pass membrane protein</topology>
    </subcellularLocation>
</comment>
<dbReference type="InterPro" id="IPR005498">
    <property type="entry name" value="T4SS_VirB10/TraB/TrbI"/>
</dbReference>
<comment type="similarity">
    <text evidence="2">Belongs to the TrbI/VirB10 family.</text>
</comment>
<dbReference type="Gene3D" id="2.40.128.260">
    <property type="entry name" value="Type IV secretion system, VirB10/TraB/TrbI"/>
    <property type="match status" value="1"/>
</dbReference>
<gene>
    <name evidence="6" type="ORF">GCM10007291_03030</name>
</gene>
<sequence>MTFGQRRVLLVWNRLILPGGRSIVLERLPGADASGYAGLEDGVDYHWWDLMKAAGLSTLLAVGTELATSDEDRLIRAIRADADHSAGLPGQGHRHPRPRIRERRRLTMTKLKLGPIVEDKPVKVTVELPGPLHRDLVVYAEVLARESGQPVADPVKLIVPMLERFIATDRGFAKARRSAG</sequence>
<dbReference type="InterPro" id="IPR018733">
    <property type="entry name" value="DUF2274"/>
</dbReference>
<evidence type="ECO:0008006" key="8">
    <source>
        <dbReference type="Google" id="ProtNLM"/>
    </source>
</evidence>
<evidence type="ECO:0000256" key="3">
    <source>
        <dbReference type="ARBA" id="ARBA00022692"/>
    </source>
</evidence>
<organism evidence="6 7">
    <name type="scientific">Gemmobacter nanjingensis</name>
    <dbReference type="NCBI Taxonomy" id="488454"/>
    <lineage>
        <taxon>Bacteria</taxon>
        <taxon>Pseudomonadati</taxon>
        <taxon>Pseudomonadota</taxon>
        <taxon>Alphaproteobacteria</taxon>
        <taxon>Rhodobacterales</taxon>
        <taxon>Paracoccaceae</taxon>
        <taxon>Gemmobacter</taxon>
    </lineage>
</organism>
<dbReference type="EMBL" id="BMYI01000001">
    <property type="protein sequence ID" value="GHC10027.1"/>
    <property type="molecule type" value="Genomic_DNA"/>
</dbReference>